<dbReference type="PANTHER" id="PTHR30413">
    <property type="entry name" value="INNER MEMBRANE TRANSPORT PERMEASE"/>
    <property type="match status" value="1"/>
</dbReference>
<proteinExistence type="predicted"/>
<sequence length="126" mass="14183">MPSQILIEPKKGWLGINFKELFEYRELIGFLAWRDIMAQYKQAVFGVAWAVVKPIFSVLVYTLVFGKVAKLSSSGIPYSLFTLCGLVAWSFFAAALTRTTVSLLANTNLLTKVYFPRLIIPTSKKL</sequence>
<evidence type="ECO:0000313" key="4">
    <source>
        <dbReference type="EMBL" id="GAH80447.1"/>
    </source>
</evidence>
<keyword evidence="2" id="KW-0813">Transport</keyword>
<comment type="subcellular location">
    <subcellularLocation>
        <location evidence="1">Cell inner membrane</location>
        <topology evidence="1">Multi-pass membrane protein</topology>
    </subcellularLocation>
</comment>
<evidence type="ECO:0000256" key="2">
    <source>
        <dbReference type="ARBA" id="ARBA00022448"/>
    </source>
</evidence>
<keyword evidence="3" id="KW-0812">Transmembrane</keyword>
<dbReference type="EMBL" id="BARU01043353">
    <property type="protein sequence ID" value="GAH80447.1"/>
    <property type="molecule type" value="Genomic_DNA"/>
</dbReference>
<reference evidence="4" key="1">
    <citation type="journal article" date="2014" name="Front. Microbiol.">
        <title>High frequency of phylogenetically diverse reductive dehalogenase-homologous genes in deep subseafloor sedimentary metagenomes.</title>
        <authorList>
            <person name="Kawai M."/>
            <person name="Futagami T."/>
            <person name="Toyoda A."/>
            <person name="Takaki Y."/>
            <person name="Nishi S."/>
            <person name="Hori S."/>
            <person name="Arai W."/>
            <person name="Tsubouchi T."/>
            <person name="Morono Y."/>
            <person name="Uchiyama I."/>
            <person name="Ito T."/>
            <person name="Fujiyama A."/>
            <person name="Inagaki F."/>
            <person name="Takami H."/>
        </authorList>
    </citation>
    <scope>NUCLEOTIDE SEQUENCE</scope>
    <source>
        <strain evidence="4">Expedition CK06-06</strain>
    </source>
</reference>
<evidence type="ECO:0000256" key="1">
    <source>
        <dbReference type="ARBA" id="ARBA00004429"/>
    </source>
</evidence>
<dbReference type="AlphaFoldDB" id="X1IFH4"/>
<name>X1IFH4_9ZZZZ</name>
<gene>
    <name evidence="4" type="ORF">S03H2_66408</name>
</gene>
<dbReference type="GO" id="GO:0015920">
    <property type="term" value="P:lipopolysaccharide transport"/>
    <property type="evidence" value="ECO:0007669"/>
    <property type="project" value="TreeGrafter"/>
</dbReference>
<feature type="transmembrane region" description="Helical" evidence="3">
    <location>
        <begin position="76"/>
        <end position="96"/>
    </location>
</feature>
<protein>
    <submittedName>
        <fullName evidence="4">Uncharacterized protein</fullName>
    </submittedName>
</protein>
<keyword evidence="3" id="KW-1133">Transmembrane helix</keyword>
<dbReference type="GO" id="GO:0005886">
    <property type="term" value="C:plasma membrane"/>
    <property type="evidence" value="ECO:0007669"/>
    <property type="project" value="UniProtKB-SubCell"/>
</dbReference>
<dbReference type="PANTHER" id="PTHR30413:SF8">
    <property type="entry name" value="TRANSPORT PERMEASE PROTEIN"/>
    <property type="match status" value="1"/>
</dbReference>
<evidence type="ECO:0000256" key="3">
    <source>
        <dbReference type="SAM" id="Phobius"/>
    </source>
</evidence>
<feature type="transmembrane region" description="Helical" evidence="3">
    <location>
        <begin position="43"/>
        <end position="64"/>
    </location>
</feature>
<accession>X1IFH4</accession>
<organism evidence="4">
    <name type="scientific">marine sediment metagenome</name>
    <dbReference type="NCBI Taxonomy" id="412755"/>
    <lineage>
        <taxon>unclassified sequences</taxon>
        <taxon>metagenomes</taxon>
        <taxon>ecological metagenomes</taxon>
    </lineage>
</organism>
<comment type="caution">
    <text evidence="4">The sequence shown here is derived from an EMBL/GenBank/DDBJ whole genome shotgun (WGS) entry which is preliminary data.</text>
</comment>
<keyword evidence="3" id="KW-0472">Membrane</keyword>